<dbReference type="PROSITE" id="PS51746">
    <property type="entry name" value="PPM_2"/>
    <property type="match status" value="1"/>
</dbReference>
<dbReference type="OrthoDB" id="500607at2"/>
<comment type="caution">
    <text evidence="3">The sequence shown here is derived from an EMBL/GenBank/DDBJ whole genome shotgun (WGS) entry which is preliminary data.</text>
</comment>
<feature type="region of interest" description="Disordered" evidence="1">
    <location>
        <begin position="661"/>
        <end position="686"/>
    </location>
</feature>
<dbReference type="AlphaFoldDB" id="A0A0C1NAJ4"/>
<dbReference type="Gene3D" id="3.60.40.10">
    <property type="entry name" value="PPM-type phosphatase domain"/>
    <property type="match status" value="1"/>
</dbReference>
<evidence type="ECO:0000256" key="1">
    <source>
        <dbReference type="SAM" id="MobiDB-lite"/>
    </source>
</evidence>
<dbReference type="SMART" id="SM00332">
    <property type="entry name" value="PP2Cc"/>
    <property type="match status" value="1"/>
</dbReference>
<dbReference type="InterPro" id="IPR036457">
    <property type="entry name" value="PPM-type-like_dom_sf"/>
</dbReference>
<feature type="region of interest" description="Disordered" evidence="1">
    <location>
        <begin position="233"/>
        <end position="258"/>
    </location>
</feature>
<feature type="compositionally biased region" description="Polar residues" evidence="1">
    <location>
        <begin position="742"/>
        <end position="759"/>
    </location>
</feature>
<dbReference type="SUPFAM" id="SSF81606">
    <property type="entry name" value="PP2C-like"/>
    <property type="match status" value="1"/>
</dbReference>
<feature type="compositionally biased region" description="Polar residues" evidence="1">
    <location>
        <begin position="700"/>
        <end position="731"/>
    </location>
</feature>
<dbReference type="STRING" id="1479485.DA73_0214385"/>
<gene>
    <name evidence="3" type="ORF">DA73_0214385</name>
</gene>
<dbReference type="SMART" id="SM00331">
    <property type="entry name" value="PP2C_SIG"/>
    <property type="match status" value="1"/>
</dbReference>
<organism evidence="3">
    <name type="scientific">Tolypothrix bouteillei VB521301</name>
    <dbReference type="NCBI Taxonomy" id="1479485"/>
    <lineage>
        <taxon>Bacteria</taxon>
        <taxon>Bacillati</taxon>
        <taxon>Cyanobacteriota</taxon>
        <taxon>Cyanophyceae</taxon>
        <taxon>Nostocales</taxon>
        <taxon>Tolypothrichaceae</taxon>
        <taxon>Tolypothrix</taxon>
    </lineage>
</organism>
<protein>
    <submittedName>
        <fullName evidence="3">Serine/threonine protein phosphatase</fullName>
    </submittedName>
</protein>
<evidence type="ECO:0000313" key="3">
    <source>
        <dbReference type="EMBL" id="KIE11732.1"/>
    </source>
</evidence>
<dbReference type="CDD" id="cd00143">
    <property type="entry name" value="PP2Cc"/>
    <property type="match status" value="1"/>
</dbReference>
<sequence>MPKRYLWAVADGISVAQPKELLADRYLVISKSVLLDTKPGLPPQTPDVESVPAVRPYLRLFPYRLYVPQVYGVLQLEGTTSREILLLEKPPLCIKETAELDVQLESELTTAWQTATSMRQLNWLWQIAHLWQPLAGEGVASSLLTPEVLRAEGPLVRLLELRYDKQTPNLAELGEFWQQQLCHKVRPAIAEFVKEICRSLISQEMRSAEQLIAVLDKGLAEVGKWQKPTIKISTKSDIGPNRPRNEDSCYPPSGTVVSKPPHQTAIAIVCDGIGGHEGGSVASNLAIETIYQQMHDLVTIPPDHISPANLLEDLERAAAVANDKISQRNDSEHRQGRQRMGTTLVMALPVAHEMYIAHVGDSRAYWITRAGCYQVTLDDDVASREVRLGYATYRDAVQQGASGSLVQALGMSASSSLHPTSQRFIVDEDSVFLLCSDGLSDFDRVEQYWETEILPILDKNLDIASATDKLVEIANNQNGHDNVTIALVHCQVQYSEPQSVIKPPSVDLSTIAVNSRPTVLPQEHARNQKTEVVTAEQHPTFNISPHLVVLPILLSVAALLGLLAWQQDWFSLLAGKVNIPNLGGVPSSPDNSNSPIGEDGRIIVTDRQESFKTHPSPESNIDVPARSILLEIPPASATANNPTDRDLSWVYFKVCSVGGIQNQPTSLSTPGDGDLVSNSPSPRPKSQLFKGQIVKIAPSQRKNLTLNPATQTQRKQCQSHSRQPNTSSSGDLSGETEPPVPTASTQPKPTKGTKNSSEQ</sequence>
<reference evidence="3" key="1">
    <citation type="journal article" date="2015" name="Genome Announc.">
        <title>Draft Genome Sequence of Tolypothrix boutellei Strain VB521301.</title>
        <authorList>
            <person name="Chandrababunaidu M.M."/>
            <person name="Singh D."/>
            <person name="Sen D."/>
            <person name="Bhan S."/>
            <person name="Das S."/>
            <person name="Gupta A."/>
            <person name="Adhikary S.P."/>
            <person name="Tripathy S."/>
        </authorList>
    </citation>
    <scope>NUCLEOTIDE SEQUENCE</scope>
    <source>
        <strain evidence="3">VB521301</strain>
    </source>
</reference>
<feature type="domain" description="PPM-type phosphatase" evidence="2">
    <location>
        <begin position="231"/>
        <end position="490"/>
    </location>
</feature>
<dbReference type="EMBL" id="JHEG02000043">
    <property type="protein sequence ID" value="KIE11732.1"/>
    <property type="molecule type" value="Genomic_DNA"/>
</dbReference>
<proteinExistence type="predicted"/>
<dbReference type="InterPro" id="IPR001932">
    <property type="entry name" value="PPM-type_phosphatase-like_dom"/>
</dbReference>
<evidence type="ECO:0000259" key="2">
    <source>
        <dbReference type="PROSITE" id="PS51746"/>
    </source>
</evidence>
<dbReference type="Pfam" id="PF13672">
    <property type="entry name" value="PP2C_2"/>
    <property type="match status" value="1"/>
</dbReference>
<name>A0A0C1NAJ4_9CYAN</name>
<accession>A0A0C1NAJ4</accession>
<feature type="region of interest" description="Disordered" evidence="1">
    <location>
        <begin position="698"/>
        <end position="759"/>
    </location>
</feature>